<dbReference type="EMBL" id="CAVNYO010000109">
    <property type="protein sequence ID" value="CAK5266555.1"/>
    <property type="molecule type" value="Genomic_DNA"/>
</dbReference>
<proteinExistence type="predicted"/>
<accession>A0AAD2H1V2</accession>
<evidence type="ECO:0000313" key="2">
    <source>
        <dbReference type="Proteomes" id="UP001295794"/>
    </source>
</evidence>
<protein>
    <submittedName>
        <fullName evidence="1">Uncharacterized protein</fullName>
    </submittedName>
</protein>
<evidence type="ECO:0000313" key="1">
    <source>
        <dbReference type="EMBL" id="CAK5266555.1"/>
    </source>
</evidence>
<sequence length="313" mass="34897">MATGPLPLRLLRNVFELAASEDFRSALTLVRISRLTRRCISLSSTRTTLAFIHTIESSLLRPPRFFTAHVKSLSILFDMLPSYASRIAAICSRIDALTTWFLPTPTGSPISSFSLAQALGRSIRPRRISVWHGAIHAHPADPWPTRGALFTRLTHLTATNVWEDWQSWRWGDLPSTLQYVSLDLTFKRRRAVPTGGRMATTVHRVLAECPELQVLALRDAGAGLSGSSGSSGTGHGRHSDGGPPASVHILLVDALRTLGWLDPRIVFFSLREPFRLRGAHFQREDRMWTIMEDVVRRRLNGTGPHTQVVLDMA</sequence>
<name>A0AAD2H1V2_9AGAR</name>
<dbReference type="AlphaFoldDB" id="A0AAD2H1V2"/>
<organism evidence="1 2">
    <name type="scientific">Mycena citricolor</name>
    <dbReference type="NCBI Taxonomy" id="2018698"/>
    <lineage>
        <taxon>Eukaryota</taxon>
        <taxon>Fungi</taxon>
        <taxon>Dikarya</taxon>
        <taxon>Basidiomycota</taxon>
        <taxon>Agaricomycotina</taxon>
        <taxon>Agaricomycetes</taxon>
        <taxon>Agaricomycetidae</taxon>
        <taxon>Agaricales</taxon>
        <taxon>Marasmiineae</taxon>
        <taxon>Mycenaceae</taxon>
        <taxon>Mycena</taxon>
    </lineage>
</organism>
<reference evidence="1" key="1">
    <citation type="submission" date="2023-11" db="EMBL/GenBank/DDBJ databases">
        <authorList>
            <person name="De Vega J J."/>
            <person name="De Vega J J."/>
        </authorList>
    </citation>
    <scope>NUCLEOTIDE SEQUENCE</scope>
</reference>
<gene>
    <name evidence="1" type="ORF">MYCIT1_LOCUS8385</name>
</gene>
<comment type="caution">
    <text evidence="1">The sequence shown here is derived from an EMBL/GenBank/DDBJ whole genome shotgun (WGS) entry which is preliminary data.</text>
</comment>
<dbReference type="Proteomes" id="UP001295794">
    <property type="component" value="Unassembled WGS sequence"/>
</dbReference>
<keyword evidence="2" id="KW-1185">Reference proteome</keyword>